<dbReference type="OrthoDB" id="5591889at2"/>
<feature type="chain" id="PRO_5008596708" description="YjbF family lipoprotein" evidence="1">
    <location>
        <begin position="21"/>
        <end position="211"/>
    </location>
</feature>
<gene>
    <name evidence="2" type="ORF">A9B99_21180</name>
</gene>
<protein>
    <recommendedName>
        <fullName evidence="4">YjbF family lipoprotein</fullName>
    </recommendedName>
</protein>
<evidence type="ECO:0000313" key="2">
    <source>
        <dbReference type="EMBL" id="OAT77561.1"/>
    </source>
</evidence>
<dbReference type="AlphaFoldDB" id="A0A1B7L5U8"/>
<comment type="caution">
    <text evidence="2">The sequence shown here is derived from an EMBL/GenBank/DDBJ whole genome shotgun (WGS) entry which is preliminary data.</text>
</comment>
<feature type="signal peptide" evidence="1">
    <location>
        <begin position="1"/>
        <end position="20"/>
    </location>
</feature>
<dbReference type="Proteomes" id="UP000078225">
    <property type="component" value="Unassembled WGS sequence"/>
</dbReference>
<dbReference type="STRING" id="1691903.A9B99_21180"/>
<dbReference type="InterPro" id="IPR021308">
    <property type="entry name" value="GfcB"/>
</dbReference>
<evidence type="ECO:0008006" key="4">
    <source>
        <dbReference type="Google" id="ProtNLM"/>
    </source>
</evidence>
<organism evidence="2 3">
    <name type="scientific">Mangrovibacter phragmitis</name>
    <dbReference type="NCBI Taxonomy" id="1691903"/>
    <lineage>
        <taxon>Bacteria</taxon>
        <taxon>Pseudomonadati</taxon>
        <taxon>Pseudomonadota</taxon>
        <taxon>Gammaproteobacteria</taxon>
        <taxon>Enterobacterales</taxon>
        <taxon>Enterobacteriaceae</taxon>
        <taxon>Mangrovibacter</taxon>
    </lineage>
</organism>
<sequence length="211" mass="23741">MKRLLIIMICLLLQACSATTKGLGVSLWDSLWGDNGVKLTDDEIQNMPYASQYVSLNGGPRIFVVLAWDEQGQQKWATQDGAVMVEQHGRLVKTLGLTDNLLEVDNLSVDPLANVATLQDGAQWTRRMGWTEHQQVRYAIARSTFHWDGTDTLKIAGQTLTLRVLDEDVTTDDTHWQNRYWVSSSGLIIQSRQYLGGDYYPVTQILLKAAQ</sequence>
<dbReference type="PROSITE" id="PS51257">
    <property type="entry name" value="PROKAR_LIPOPROTEIN"/>
    <property type="match status" value="1"/>
</dbReference>
<dbReference type="InterPro" id="IPR023373">
    <property type="entry name" value="YmcC_sf"/>
</dbReference>
<accession>A0A1B7L5U8</accession>
<dbReference type="EMBL" id="LYRP01000007">
    <property type="protein sequence ID" value="OAT77561.1"/>
    <property type="molecule type" value="Genomic_DNA"/>
</dbReference>
<keyword evidence="3" id="KW-1185">Reference proteome</keyword>
<dbReference type="Pfam" id="PF11102">
    <property type="entry name" value="YjbF"/>
    <property type="match status" value="1"/>
</dbReference>
<dbReference type="Gene3D" id="2.40.360.10">
    <property type="entry name" value="YmcC-like"/>
    <property type="match status" value="1"/>
</dbReference>
<dbReference type="RefSeq" id="WP_064596786.1">
    <property type="nucleotide sequence ID" value="NZ_CP134782.1"/>
</dbReference>
<proteinExistence type="predicted"/>
<reference evidence="3" key="1">
    <citation type="submission" date="2016-05" db="EMBL/GenBank/DDBJ databases">
        <authorList>
            <person name="Behera P."/>
            <person name="Vaishampayan P."/>
            <person name="Singh N."/>
            <person name="Raina V."/>
            <person name="Suar M."/>
            <person name="Pattnaik A."/>
            <person name="Rastogi G."/>
        </authorList>
    </citation>
    <scope>NUCLEOTIDE SEQUENCE [LARGE SCALE GENOMIC DNA]</scope>
    <source>
        <strain evidence="3">MP23</strain>
    </source>
</reference>
<evidence type="ECO:0000313" key="3">
    <source>
        <dbReference type="Proteomes" id="UP000078225"/>
    </source>
</evidence>
<keyword evidence="1" id="KW-0732">Signal</keyword>
<evidence type="ECO:0000256" key="1">
    <source>
        <dbReference type="SAM" id="SignalP"/>
    </source>
</evidence>
<dbReference type="SUPFAM" id="SSF159270">
    <property type="entry name" value="YmcC-like"/>
    <property type="match status" value="1"/>
</dbReference>
<name>A0A1B7L5U8_9ENTR</name>